<name>A0A369MSP5_EGGLN</name>
<accession>A0A369MSP5</accession>
<evidence type="ECO:0000256" key="1">
    <source>
        <dbReference type="SAM" id="MobiDB-lite"/>
    </source>
</evidence>
<comment type="caution">
    <text evidence="2">The sequence shown here is derived from an EMBL/GenBank/DDBJ whole genome shotgun (WGS) entry which is preliminary data.</text>
</comment>
<organism evidence="2 3">
    <name type="scientific">Eggerthella lenta</name>
    <name type="common">Eubacterium lentum</name>
    <dbReference type="NCBI Taxonomy" id="84112"/>
    <lineage>
        <taxon>Bacteria</taxon>
        <taxon>Bacillati</taxon>
        <taxon>Actinomycetota</taxon>
        <taxon>Coriobacteriia</taxon>
        <taxon>Eggerthellales</taxon>
        <taxon>Eggerthellaceae</taxon>
        <taxon>Eggerthella</taxon>
    </lineage>
</organism>
<feature type="compositionally biased region" description="Basic residues" evidence="1">
    <location>
        <begin position="1"/>
        <end position="11"/>
    </location>
</feature>
<protein>
    <submittedName>
        <fullName evidence="2">Uncharacterized protein</fullName>
    </submittedName>
</protein>
<evidence type="ECO:0000313" key="2">
    <source>
        <dbReference type="EMBL" id="RDB78119.1"/>
    </source>
</evidence>
<dbReference type="EMBL" id="PPTX01000016">
    <property type="protein sequence ID" value="RDB78119.1"/>
    <property type="molecule type" value="Genomic_DNA"/>
</dbReference>
<dbReference type="Proteomes" id="UP000253752">
    <property type="component" value="Unassembled WGS sequence"/>
</dbReference>
<proteinExistence type="predicted"/>
<sequence>MRRGHRSRSRSSRSPVTPSCDRPASREGRPRRIPRNRPPPRRGRPSHRPGPSSRAGCRAGRTAGRNEARGCTSSCGEGLPRNLSGR</sequence>
<feature type="compositionally biased region" description="Low complexity" evidence="1">
    <location>
        <begin position="49"/>
        <end position="65"/>
    </location>
</feature>
<feature type="compositionally biased region" description="Basic residues" evidence="1">
    <location>
        <begin position="31"/>
        <end position="47"/>
    </location>
</feature>
<dbReference type="AlphaFoldDB" id="A0A369MSP5"/>
<feature type="region of interest" description="Disordered" evidence="1">
    <location>
        <begin position="1"/>
        <end position="86"/>
    </location>
</feature>
<reference evidence="2 3" key="1">
    <citation type="journal article" date="2018" name="Elife">
        <title>Discovery and characterization of a prevalent human gut bacterial enzyme sufficient for the inactivation of a family of plant toxins.</title>
        <authorList>
            <person name="Koppel N."/>
            <person name="Bisanz J.E."/>
            <person name="Pandelia M.E."/>
            <person name="Turnbaugh P.J."/>
            <person name="Balskus E.P."/>
        </authorList>
    </citation>
    <scope>NUCLEOTIDE SEQUENCE [LARGE SCALE GENOMIC DNA]</scope>
    <source>
        <strain evidence="2 3">MR1 #12</strain>
    </source>
</reference>
<evidence type="ECO:0000313" key="3">
    <source>
        <dbReference type="Proteomes" id="UP000253752"/>
    </source>
</evidence>
<gene>
    <name evidence="2" type="ORF">C1872_10510</name>
</gene>